<gene>
    <name evidence="1" type="ORF">PY092_06295</name>
</gene>
<dbReference type="RefSeq" id="WP_275614992.1">
    <property type="nucleotide sequence ID" value="NZ_JARFVB010000002.1"/>
</dbReference>
<name>A0ABT5XX87_9FLAO</name>
<reference evidence="1 2" key="1">
    <citation type="submission" date="2023-03" db="EMBL/GenBank/DDBJ databases">
        <title>Muricauda XX sp. nov. and Muricauda XXX sp. nov., two novel species isolated from Okinawa Trough.</title>
        <authorList>
            <person name="Cao W."/>
            <person name="Deng X."/>
        </authorList>
    </citation>
    <scope>NUCLEOTIDE SEQUENCE [LARGE SCALE GENOMIC DNA]</scope>
    <source>
        <strain evidence="1 2">334s03</strain>
    </source>
</reference>
<proteinExistence type="predicted"/>
<protein>
    <submittedName>
        <fullName evidence="1">Uncharacterized protein</fullName>
    </submittedName>
</protein>
<dbReference type="EMBL" id="JARFVB010000002">
    <property type="protein sequence ID" value="MDF0715750.1"/>
    <property type="molecule type" value="Genomic_DNA"/>
</dbReference>
<evidence type="ECO:0000313" key="2">
    <source>
        <dbReference type="Proteomes" id="UP001221366"/>
    </source>
</evidence>
<sequence length="102" mass="12366">MPTQQDIALILIKGFRPYVKDASLKKYDDEFAKRKRYASKFILEVFPKYIDYDYWISRPKEKRDTYLFNYYFVEVPTTGLIYTPLLKRYVNNTHPRLPKVKS</sequence>
<accession>A0ABT5XX87</accession>
<organism evidence="1 2">
    <name type="scientific">Flagellimonas yonaguniensis</name>
    <dbReference type="NCBI Taxonomy" id="3031325"/>
    <lineage>
        <taxon>Bacteria</taxon>
        <taxon>Pseudomonadati</taxon>
        <taxon>Bacteroidota</taxon>
        <taxon>Flavobacteriia</taxon>
        <taxon>Flavobacteriales</taxon>
        <taxon>Flavobacteriaceae</taxon>
        <taxon>Flagellimonas</taxon>
    </lineage>
</organism>
<keyword evidence="2" id="KW-1185">Reference proteome</keyword>
<comment type="caution">
    <text evidence="1">The sequence shown here is derived from an EMBL/GenBank/DDBJ whole genome shotgun (WGS) entry which is preliminary data.</text>
</comment>
<evidence type="ECO:0000313" key="1">
    <source>
        <dbReference type="EMBL" id="MDF0715750.1"/>
    </source>
</evidence>
<dbReference type="Proteomes" id="UP001221366">
    <property type="component" value="Unassembled WGS sequence"/>
</dbReference>